<dbReference type="EMBL" id="UINC01001483">
    <property type="protein sequence ID" value="SUZ81901.1"/>
    <property type="molecule type" value="Genomic_DNA"/>
</dbReference>
<evidence type="ECO:0008006" key="4">
    <source>
        <dbReference type="Google" id="ProtNLM"/>
    </source>
</evidence>
<proteinExistence type="predicted"/>
<dbReference type="InterPro" id="IPR032675">
    <property type="entry name" value="LRR_dom_sf"/>
</dbReference>
<dbReference type="AlphaFoldDB" id="A0A381QRB2"/>
<dbReference type="Gene3D" id="3.80.10.10">
    <property type="entry name" value="Ribonuclease Inhibitor"/>
    <property type="match status" value="1"/>
</dbReference>
<dbReference type="Pfam" id="PF12799">
    <property type="entry name" value="LRR_4"/>
    <property type="match status" value="1"/>
</dbReference>
<evidence type="ECO:0000256" key="2">
    <source>
        <dbReference type="ARBA" id="ARBA00022737"/>
    </source>
</evidence>
<protein>
    <recommendedName>
        <fullName evidence="4">Leucine-rich repeat domain-containing protein</fullName>
    </recommendedName>
</protein>
<evidence type="ECO:0000256" key="1">
    <source>
        <dbReference type="ARBA" id="ARBA00022614"/>
    </source>
</evidence>
<accession>A0A381QRB2</accession>
<gene>
    <name evidence="3" type="ORF">METZ01_LOCUS34755</name>
</gene>
<dbReference type="PANTHER" id="PTHR46652:SF3">
    <property type="entry name" value="LEUCINE-RICH REPEAT-CONTAINING PROTEIN 9"/>
    <property type="match status" value="1"/>
</dbReference>
<dbReference type="InterPro" id="IPR001611">
    <property type="entry name" value="Leu-rich_rpt"/>
</dbReference>
<keyword evidence="2" id="KW-0677">Repeat</keyword>
<organism evidence="3">
    <name type="scientific">marine metagenome</name>
    <dbReference type="NCBI Taxonomy" id="408172"/>
    <lineage>
        <taxon>unclassified sequences</taxon>
        <taxon>metagenomes</taxon>
        <taxon>ecological metagenomes</taxon>
    </lineage>
</organism>
<dbReference type="PROSITE" id="PS51450">
    <property type="entry name" value="LRR"/>
    <property type="match status" value="2"/>
</dbReference>
<evidence type="ECO:0000313" key="3">
    <source>
        <dbReference type="EMBL" id="SUZ81901.1"/>
    </source>
</evidence>
<keyword evidence="1" id="KW-0433">Leucine-rich repeat</keyword>
<dbReference type="InterPro" id="IPR025875">
    <property type="entry name" value="Leu-rich_rpt_4"/>
</dbReference>
<sequence length="173" mass="19216">MIQPNLKNFRHLLILVAVFYTACSQLFTISVNNQPVYDPTGRLTTNEVINAELQGCINLAMRQQNVNDATELTVLSCGNSEISDLERIGQLGQLRFLDLANNNISNITPLEELPQLGGLNLDNNLITDIRPLLNISSLTSVSLLGNDEIPCNQVQLLRERFNGNLILPENCKN</sequence>
<dbReference type="SUPFAM" id="SSF52058">
    <property type="entry name" value="L domain-like"/>
    <property type="match status" value="1"/>
</dbReference>
<reference evidence="3" key="1">
    <citation type="submission" date="2018-05" db="EMBL/GenBank/DDBJ databases">
        <authorList>
            <person name="Lanie J.A."/>
            <person name="Ng W.-L."/>
            <person name="Kazmierczak K.M."/>
            <person name="Andrzejewski T.M."/>
            <person name="Davidsen T.M."/>
            <person name="Wayne K.J."/>
            <person name="Tettelin H."/>
            <person name="Glass J.I."/>
            <person name="Rusch D."/>
            <person name="Podicherti R."/>
            <person name="Tsui H.-C.T."/>
            <person name="Winkler M.E."/>
        </authorList>
    </citation>
    <scope>NUCLEOTIDE SEQUENCE</scope>
</reference>
<name>A0A381QRB2_9ZZZZ</name>
<dbReference type="InterPro" id="IPR050836">
    <property type="entry name" value="SDS22/Internalin_LRR"/>
</dbReference>
<dbReference type="PANTHER" id="PTHR46652">
    <property type="entry name" value="LEUCINE-RICH REPEAT AND IQ DOMAIN-CONTAINING PROTEIN 1-RELATED"/>
    <property type="match status" value="1"/>
</dbReference>